<feature type="region of interest" description="Disordered" evidence="2">
    <location>
        <begin position="503"/>
        <end position="539"/>
    </location>
</feature>
<evidence type="ECO:0000256" key="3">
    <source>
        <dbReference type="SAM" id="Phobius"/>
    </source>
</evidence>
<proteinExistence type="predicted"/>
<accession>A0ABT2PES5</accession>
<feature type="coiled-coil region" evidence="1">
    <location>
        <begin position="7"/>
        <end position="37"/>
    </location>
</feature>
<evidence type="ECO:0000313" key="5">
    <source>
        <dbReference type="Proteomes" id="UP001300496"/>
    </source>
</evidence>
<dbReference type="RefSeq" id="WP_261607643.1">
    <property type="nucleotide sequence ID" value="NZ_JAODOR010000014.1"/>
</dbReference>
<dbReference type="SUPFAM" id="SSF48452">
    <property type="entry name" value="TPR-like"/>
    <property type="match status" value="1"/>
</dbReference>
<keyword evidence="3" id="KW-0472">Membrane</keyword>
<name>A0ABT2PES5_9MICO</name>
<sequence length="615" mass="66228">MGTLIAVEAQRSRRVQLEAARRQIEAAERQTTVVRETALATQHAVAAAADRQIDAQRETTHAVAVLGASMDAMNDRLGDALDLGFLRVQETVSEGLETLDRNLNVLAGIMHGGFELVGQRMIEQTAVLGDIAAMTANPLTTAAAEHYRRGAVSLRQGWLDEAVPELELAIEKDRTNPAPHYALGLAKAAQSHQAEAFASLMLAIKYSAADERWGSLAASAAILLRSVATPDQVDEVGHAIDSALRVAPTCAELLLIRAVHRGIQADLVKAFTFAPELAIVAIQAGVPGAEDAAEMVATDPSSPVHARREIQRLVAASGDDGFGTNVEPADIPQAMIGYAGWVRTALPVVEEHARTGIPQRLDAAADVVSFTRAEANLCRLTLAHVRENLRELERRRDTAVEVVARADAAAAAYRMLPPATATLEHTAHVVGGIRPFTRPVVALIVTVLSMAFAGANPSVSFIAGTAAVVFGILFIVWLTKAFRQLAERRAVAAREAATAQQIRDHQVRIAQDQSDRARDRSERELSDARRARQATEQEVTAATGRIVALDAELEDAQNEHRRAQDEFSRLTFEADLYPQPIIALLSQLAPPRIHPLGDVTGSTLSPESPHRKASR</sequence>
<keyword evidence="5" id="KW-1185">Reference proteome</keyword>
<evidence type="ECO:0000256" key="2">
    <source>
        <dbReference type="SAM" id="MobiDB-lite"/>
    </source>
</evidence>
<gene>
    <name evidence="4" type="ORF">N4R40_12195</name>
</gene>
<evidence type="ECO:0000313" key="4">
    <source>
        <dbReference type="EMBL" id="MCT9003122.1"/>
    </source>
</evidence>
<keyword evidence="3" id="KW-1133">Transmembrane helix</keyword>
<reference evidence="4 5" key="1">
    <citation type="journal article" date="2024" name="Int. J. Syst. Evol. Microbiol.">
        <title>Microbacterium memoriense sp. nov., a member of the Actinomycetota from marine beach sediment of the north coast of Portugal.</title>
        <authorList>
            <person name="Santos J.D.N.D."/>
            <person name="Klimek D."/>
            <person name="Calusinska M."/>
            <person name="Lobo-da-Cunha A."/>
            <person name="Catita J."/>
            <person name="Goncalves H."/>
            <person name="Gonzalez I."/>
            <person name="Lage O.M."/>
        </authorList>
    </citation>
    <scope>NUCLEOTIDE SEQUENCE [LARGE SCALE GENOMIC DNA]</scope>
    <source>
        <strain evidence="4 5">PMIC_1C1B</strain>
    </source>
</reference>
<comment type="caution">
    <text evidence="4">The sequence shown here is derived from an EMBL/GenBank/DDBJ whole genome shotgun (WGS) entry which is preliminary data.</text>
</comment>
<dbReference type="Proteomes" id="UP001300496">
    <property type="component" value="Unassembled WGS sequence"/>
</dbReference>
<dbReference type="EMBL" id="JAODOR010000014">
    <property type="protein sequence ID" value="MCT9003122.1"/>
    <property type="molecule type" value="Genomic_DNA"/>
</dbReference>
<protein>
    <submittedName>
        <fullName evidence="4">Tetratricopeptide repeat protein</fullName>
    </submittedName>
</protein>
<dbReference type="Gene3D" id="1.25.40.10">
    <property type="entry name" value="Tetratricopeptide repeat domain"/>
    <property type="match status" value="1"/>
</dbReference>
<feature type="region of interest" description="Disordered" evidence="2">
    <location>
        <begin position="596"/>
        <end position="615"/>
    </location>
</feature>
<keyword evidence="1" id="KW-0175">Coiled coil</keyword>
<feature type="compositionally biased region" description="Basic and acidic residues" evidence="2">
    <location>
        <begin position="503"/>
        <end position="535"/>
    </location>
</feature>
<feature type="transmembrane region" description="Helical" evidence="3">
    <location>
        <begin position="461"/>
        <end position="479"/>
    </location>
</feature>
<evidence type="ECO:0000256" key="1">
    <source>
        <dbReference type="SAM" id="Coils"/>
    </source>
</evidence>
<organism evidence="4 5">
    <name type="scientific">Microbacterium memoriense</name>
    <dbReference type="NCBI Taxonomy" id="2978350"/>
    <lineage>
        <taxon>Bacteria</taxon>
        <taxon>Bacillati</taxon>
        <taxon>Actinomycetota</taxon>
        <taxon>Actinomycetes</taxon>
        <taxon>Micrococcales</taxon>
        <taxon>Microbacteriaceae</taxon>
        <taxon>Microbacterium</taxon>
    </lineage>
</organism>
<dbReference type="InterPro" id="IPR011990">
    <property type="entry name" value="TPR-like_helical_dom_sf"/>
</dbReference>
<keyword evidence="3" id="KW-0812">Transmembrane</keyword>
<feature type="coiled-coil region" evidence="1">
    <location>
        <begin position="375"/>
        <end position="409"/>
    </location>
</feature>